<gene>
    <name evidence="1" type="ORF">FN961_18550</name>
</gene>
<proteinExistence type="predicted"/>
<accession>A0A553JK43</accession>
<evidence type="ECO:0000313" key="1">
    <source>
        <dbReference type="EMBL" id="TRY12821.1"/>
    </source>
</evidence>
<dbReference type="RefSeq" id="WP_144041672.1">
    <property type="nucleotide sequence ID" value="NZ_BMPL01000024.1"/>
</dbReference>
<protein>
    <submittedName>
        <fullName evidence="1">Uncharacterized protein</fullName>
    </submittedName>
</protein>
<comment type="caution">
    <text evidence="1">The sequence shown here is derived from an EMBL/GenBank/DDBJ whole genome shotgun (WGS) entry which is preliminary data.</text>
</comment>
<name>A0A553JK43_SHEHA</name>
<organism evidence="1 2">
    <name type="scientific">Shewanella hanedai</name>
    <name type="common">Alteromonas hanedai</name>
    <dbReference type="NCBI Taxonomy" id="25"/>
    <lineage>
        <taxon>Bacteria</taxon>
        <taxon>Pseudomonadati</taxon>
        <taxon>Pseudomonadota</taxon>
        <taxon>Gammaproteobacteria</taxon>
        <taxon>Alteromonadales</taxon>
        <taxon>Shewanellaceae</taxon>
        <taxon>Shewanella</taxon>
    </lineage>
</organism>
<dbReference type="Proteomes" id="UP000318126">
    <property type="component" value="Unassembled WGS sequence"/>
</dbReference>
<evidence type="ECO:0000313" key="2">
    <source>
        <dbReference type="Proteomes" id="UP000318126"/>
    </source>
</evidence>
<keyword evidence="2" id="KW-1185">Reference proteome</keyword>
<dbReference type="AlphaFoldDB" id="A0A553JK43"/>
<sequence>MSQNYLNFYLDDESIEQKIQFVYLAPDKSYAERKIYLSYDGNTDTLTLSAKKIQIFTDELSVDKHNKAPKPSEPE</sequence>
<dbReference type="EMBL" id="VKGK01000026">
    <property type="protein sequence ID" value="TRY12821.1"/>
    <property type="molecule type" value="Genomic_DNA"/>
</dbReference>
<reference evidence="2" key="1">
    <citation type="submission" date="2019-07" db="EMBL/GenBank/DDBJ databases">
        <title>Shewanella sp. YLB-08 draft genomic sequence.</title>
        <authorList>
            <person name="Yu L."/>
        </authorList>
    </citation>
    <scope>NUCLEOTIDE SEQUENCE [LARGE SCALE GENOMIC DNA]</scope>
    <source>
        <strain evidence="2">JCM 20706</strain>
    </source>
</reference>